<sequence length="660" mass="71545">MHAAAKRGHLAVVKLLLSAKVNVNAKGGRYGSVLSAAVSEGHISIVRELLGAGFLVRSRGGFDDRRNEALYLAVERGSLELVELLLAHGARDYESIKTYPASALHCATLVGRLDIVKELLRHESIVSENWPDGLSQSQHSAVELKHKEILRELAKYEVRPRKKIYDGFRVGDYSLLLEGLNDGEDFSDLDLELASLAAPSAGSLAIWRELIDRGASPHVGALTSAAGGKDLDLVQLLANAGADVNPPGNGPVRKAVEAKRWEVVEFLVGRGADLHLALQDVVLSGDAEAFEKLFQYGADIDRQECEILQAAARGGSVAIIEFILKTGIDINLPGETSSITPLMEAIRSTKWKAMRFLLDHGADVNVPAPPGRGPIRDDRNVIDGLRWRQYDGIETPVTLAARAGAGNICVELIQRGATVRGDSPVTSGTPLLYAVWEQLPRLVDEFLRHGADPNQQGTVLSAPFPKQSTPLLLAVEKKNVATVQRLMAAGAYVNVQDKEGFSPVHLAATITNFPPKSSPDSDGKVTEILKLLVHRYHADVNGPQLLNGSLPIHLAASRGDVEHVQILVDAGADVNALNNDGRTPIHWAAERGRWDVVEVLLDKGADPQIRSTEDSLQTAWDLAQAAREVPLWELADIEGWDDGRIKALLERLDLDGKTEE</sequence>
<proteinExistence type="predicted"/>
<dbReference type="PANTHER" id="PTHR24173:SF74">
    <property type="entry name" value="ANKYRIN REPEAT DOMAIN-CONTAINING PROTEIN 16"/>
    <property type="match status" value="1"/>
</dbReference>
<dbReference type="Gene3D" id="1.25.40.20">
    <property type="entry name" value="Ankyrin repeat-containing domain"/>
    <property type="match status" value="5"/>
</dbReference>
<dbReference type="EMBL" id="WIGN01000678">
    <property type="protein sequence ID" value="KAF6785735.1"/>
    <property type="molecule type" value="Genomic_DNA"/>
</dbReference>
<feature type="repeat" description="ANK" evidence="3">
    <location>
        <begin position="466"/>
        <end position="498"/>
    </location>
</feature>
<feature type="repeat" description="ANK" evidence="3">
    <location>
        <begin position="580"/>
        <end position="612"/>
    </location>
</feature>
<dbReference type="InterPro" id="IPR002110">
    <property type="entry name" value="Ankyrin_rpt"/>
</dbReference>
<name>A0A8H6MIS6_9PEZI</name>
<protein>
    <submittedName>
        <fullName evidence="4">Uncharacterized protein</fullName>
    </submittedName>
</protein>
<evidence type="ECO:0000313" key="5">
    <source>
        <dbReference type="Proteomes" id="UP000652219"/>
    </source>
</evidence>
<evidence type="ECO:0000256" key="1">
    <source>
        <dbReference type="ARBA" id="ARBA00022737"/>
    </source>
</evidence>
<dbReference type="PRINTS" id="PR01415">
    <property type="entry name" value="ANKYRIN"/>
</dbReference>
<evidence type="ECO:0000256" key="3">
    <source>
        <dbReference type="PROSITE-ProRule" id="PRU00023"/>
    </source>
</evidence>
<evidence type="ECO:0000256" key="2">
    <source>
        <dbReference type="ARBA" id="ARBA00023043"/>
    </source>
</evidence>
<evidence type="ECO:0000313" key="4">
    <source>
        <dbReference type="EMBL" id="KAF6785735.1"/>
    </source>
</evidence>
<keyword evidence="5" id="KW-1185">Reference proteome</keyword>
<dbReference type="Pfam" id="PF00023">
    <property type="entry name" value="Ank"/>
    <property type="match status" value="1"/>
</dbReference>
<keyword evidence="2 3" id="KW-0040">ANK repeat</keyword>
<feature type="repeat" description="ANK" evidence="3">
    <location>
        <begin position="1"/>
        <end position="28"/>
    </location>
</feature>
<comment type="caution">
    <text evidence="4">The sequence shown here is derived from an EMBL/GenBank/DDBJ whole genome shotgun (WGS) entry which is preliminary data.</text>
</comment>
<accession>A0A8H6MIS6</accession>
<dbReference type="SUPFAM" id="SSF48403">
    <property type="entry name" value="Ankyrin repeat"/>
    <property type="match status" value="3"/>
</dbReference>
<dbReference type="Proteomes" id="UP000652219">
    <property type="component" value="Unassembled WGS sequence"/>
</dbReference>
<gene>
    <name evidence="4" type="ORF">CSOJ01_15547</name>
</gene>
<dbReference type="PANTHER" id="PTHR24173">
    <property type="entry name" value="ANKYRIN REPEAT CONTAINING"/>
    <property type="match status" value="1"/>
</dbReference>
<dbReference type="Pfam" id="PF12796">
    <property type="entry name" value="Ank_2"/>
    <property type="match status" value="3"/>
</dbReference>
<dbReference type="PROSITE" id="PS50088">
    <property type="entry name" value="ANK_REPEAT"/>
    <property type="match status" value="6"/>
</dbReference>
<keyword evidence="1" id="KW-0677">Repeat</keyword>
<reference evidence="4 5" key="1">
    <citation type="journal article" date="2020" name="Phytopathology">
        <title>Genome Sequence Resources of Colletotrichum truncatum, C. plurivorum, C. musicola, and C. sojae: Four Species Pathogenic to Soybean (Glycine max).</title>
        <authorList>
            <person name="Rogerio F."/>
            <person name="Boufleur T.R."/>
            <person name="Ciampi-Guillardi M."/>
            <person name="Sukno S.A."/>
            <person name="Thon M.R."/>
            <person name="Massola Junior N.S."/>
            <person name="Baroncelli R."/>
        </authorList>
    </citation>
    <scope>NUCLEOTIDE SEQUENCE [LARGE SCALE GENOMIC DNA]</scope>
    <source>
        <strain evidence="4 5">LFN0009</strain>
    </source>
</reference>
<feature type="repeat" description="ANK" evidence="3">
    <location>
        <begin position="337"/>
        <end position="369"/>
    </location>
</feature>
<feature type="repeat" description="ANK" evidence="3">
    <location>
        <begin position="547"/>
        <end position="579"/>
    </location>
</feature>
<feature type="repeat" description="ANK" evidence="3">
    <location>
        <begin position="65"/>
        <end position="90"/>
    </location>
</feature>
<organism evidence="4 5">
    <name type="scientific">Colletotrichum sojae</name>
    <dbReference type="NCBI Taxonomy" id="2175907"/>
    <lineage>
        <taxon>Eukaryota</taxon>
        <taxon>Fungi</taxon>
        <taxon>Dikarya</taxon>
        <taxon>Ascomycota</taxon>
        <taxon>Pezizomycotina</taxon>
        <taxon>Sordariomycetes</taxon>
        <taxon>Hypocreomycetidae</taxon>
        <taxon>Glomerellales</taxon>
        <taxon>Glomerellaceae</taxon>
        <taxon>Colletotrichum</taxon>
        <taxon>Colletotrichum orchidearum species complex</taxon>
    </lineage>
</organism>
<dbReference type="PROSITE" id="PS50297">
    <property type="entry name" value="ANK_REP_REGION"/>
    <property type="match status" value="6"/>
</dbReference>
<dbReference type="AlphaFoldDB" id="A0A8H6MIS6"/>
<dbReference type="SMART" id="SM00248">
    <property type="entry name" value="ANK"/>
    <property type="match status" value="15"/>
</dbReference>
<dbReference type="InterPro" id="IPR036770">
    <property type="entry name" value="Ankyrin_rpt-contain_sf"/>
</dbReference>